<dbReference type="GO" id="GO:0004315">
    <property type="term" value="F:3-oxoacyl-[acyl-carrier-protein] synthase activity"/>
    <property type="evidence" value="ECO:0007669"/>
    <property type="project" value="InterPro"/>
</dbReference>
<comment type="caution">
    <text evidence="5">The sequence shown here is derived from an EMBL/GenBank/DDBJ whole genome shotgun (WGS) entry which is preliminary data.</text>
</comment>
<proteinExistence type="inferred from homology"/>
<comment type="similarity">
    <text evidence="1 3">Belongs to the thiolase-like superfamily. Beta-ketoacyl-ACP synthases family.</text>
</comment>
<evidence type="ECO:0000256" key="1">
    <source>
        <dbReference type="ARBA" id="ARBA00008467"/>
    </source>
</evidence>
<dbReference type="STRING" id="1503054.WT74_14665"/>
<dbReference type="InterPro" id="IPR016039">
    <property type="entry name" value="Thiolase-like"/>
</dbReference>
<dbReference type="InterPro" id="IPR000794">
    <property type="entry name" value="Beta-ketoacyl_synthase"/>
</dbReference>
<dbReference type="Gene3D" id="3.40.47.10">
    <property type="match status" value="1"/>
</dbReference>
<feature type="domain" description="Ketosynthase family 3 (KS3)" evidence="4">
    <location>
        <begin position="1"/>
        <end position="397"/>
    </location>
</feature>
<dbReference type="GO" id="GO:0006633">
    <property type="term" value="P:fatty acid biosynthetic process"/>
    <property type="evidence" value="ECO:0007669"/>
    <property type="project" value="InterPro"/>
</dbReference>
<dbReference type="PANTHER" id="PTHR11712:SF320">
    <property type="entry name" value="BETA-KETOACYL SYNTHASE"/>
    <property type="match status" value="1"/>
</dbReference>
<name>A0A107ZL04_9BURK</name>
<dbReference type="InterPro" id="IPR014030">
    <property type="entry name" value="Ketoacyl_synth_N"/>
</dbReference>
<reference evidence="5 6" key="1">
    <citation type="submission" date="2015-11" db="EMBL/GenBank/DDBJ databases">
        <title>Expanding the genomic diversity of Burkholderia species for the development of highly accurate diagnostics.</title>
        <authorList>
            <person name="Sahl J."/>
            <person name="Keim P."/>
            <person name="Wagner D."/>
        </authorList>
    </citation>
    <scope>NUCLEOTIDE SEQUENCE [LARGE SCALE GENOMIC DNA]</scope>
    <source>
        <strain evidence="5 6">MSMB1960WGS</strain>
    </source>
</reference>
<dbReference type="PROSITE" id="PS52004">
    <property type="entry name" value="KS3_2"/>
    <property type="match status" value="1"/>
</dbReference>
<dbReference type="Proteomes" id="UP000068603">
    <property type="component" value="Unassembled WGS sequence"/>
</dbReference>
<dbReference type="SUPFAM" id="SSF53901">
    <property type="entry name" value="Thiolase-like"/>
    <property type="match status" value="2"/>
</dbReference>
<dbReference type="PANTHER" id="PTHR11712">
    <property type="entry name" value="POLYKETIDE SYNTHASE-RELATED"/>
    <property type="match status" value="1"/>
</dbReference>
<dbReference type="EMBL" id="LPHB01000018">
    <property type="protein sequence ID" value="KWA66826.1"/>
    <property type="molecule type" value="Genomic_DNA"/>
</dbReference>
<accession>A0A107ZL04</accession>
<dbReference type="Pfam" id="PF00109">
    <property type="entry name" value="ketoacyl-synt"/>
    <property type="match status" value="1"/>
</dbReference>
<dbReference type="SMART" id="SM00825">
    <property type="entry name" value="PKS_KS"/>
    <property type="match status" value="1"/>
</dbReference>
<dbReference type="CDD" id="cd00834">
    <property type="entry name" value="KAS_I_II"/>
    <property type="match status" value="1"/>
</dbReference>
<evidence type="ECO:0000256" key="2">
    <source>
        <dbReference type="ARBA" id="ARBA00022679"/>
    </source>
</evidence>
<evidence type="ECO:0000256" key="3">
    <source>
        <dbReference type="RuleBase" id="RU003694"/>
    </source>
</evidence>
<dbReference type="InterPro" id="IPR014031">
    <property type="entry name" value="Ketoacyl_synth_C"/>
</dbReference>
<dbReference type="GO" id="GO:0005829">
    <property type="term" value="C:cytosol"/>
    <property type="evidence" value="ECO:0007669"/>
    <property type="project" value="TreeGrafter"/>
</dbReference>
<dbReference type="PROSITE" id="PS00606">
    <property type="entry name" value="KS3_1"/>
    <property type="match status" value="1"/>
</dbReference>
<dbReference type="RefSeq" id="WP_059923386.1">
    <property type="nucleotide sequence ID" value="NZ_LOZS01000084.1"/>
</dbReference>
<gene>
    <name evidence="5" type="ORF">WT44_03835</name>
</gene>
<organism evidence="5">
    <name type="scientific">Burkholderia stagnalis</name>
    <dbReference type="NCBI Taxonomy" id="1503054"/>
    <lineage>
        <taxon>Bacteria</taxon>
        <taxon>Pseudomonadati</taxon>
        <taxon>Pseudomonadota</taxon>
        <taxon>Betaproteobacteria</taxon>
        <taxon>Burkholderiales</taxon>
        <taxon>Burkholderiaceae</taxon>
        <taxon>Burkholderia</taxon>
        <taxon>Burkholderia cepacia complex</taxon>
    </lineage>
</organism>
<evidence type="ECO:0000313" key="6">
    <source>
        <dbReference type="Proteomes" id="UP000068603"/>
    </source>
</evidence>
<dbReference type="InterPro" id="IPR020841">
    <property type="entry name" value="PKS_Beta-ketoAc_synthase_dom"/>
</dbReference>
<protein>
    <submittedName>
        <fullName evidence="5">3-oxoacyl-ACP synthase</fullName>
    </submittedName>
</protein>
<dbReference type="Pfam" id="PF02801">
    <property type="entry name" value="Ketoacyl-synt_C"/>
    <property type="match status" value="1"/>
</dbReference>
<dbReference type="AlphaFoldDB" id="A0A107ZL04"/>
<dbReference type="NCBIfam" id="NF006618">
    <property type="entry name" value="PRK09185.1"/>
    <property type="match status" value="1"/>
</dbReference>
<sequence length="403" mass="41908">MKPLLLSHFTATSCIGRGLDATVAALRSARGGLTRCDFEHADLDTWIGAVEGVDTQPVRADLAAFDCRNHRLAQLGLVQDGFAERVAAAVARYGAERVGVFVGTSTAGILETEHAYRRRDPQSGALPADFRYAQTHSPYSPAAFVRAYFALRGPAAAISSACSSGAKVFGSARRMLDAGLIDAAIVGGVDSLCLTTLYGFNSLELLSRRPCRPFDVARDGISIGEAAAFALVERAPDAPDRLPDDAVLLLGIGESSDAHHMSSPHPEGLGARAAIEQALASAGCRADDVDYINLHGTATPSNDAAESRAVGALFARTPCSSTKGATGHTLGAAGALEAVVAALALRDQFVPAGVNTTHPDPALAPGYLLASRDARVRAVLSNSFGFGGTNCSLLLGRADRARR</sequence>
<keyword evidence="2 3" id="KW-0808">Transferase</keyword>
<evidence type="ECO:0000259" key="4">
    <source>
        <dbReference type="PROSITE" id="PS52004"/>
    </source>
</evidence>
<evidence type="ECO:0000313" key="5">
    <source>
        <dbReference type="EMBL" id="KWA66826.1"/>
    </source>
</evidence>
<dbReference type="InterPro" id="IPR018201">
    <property type="entry name" value="Ketoacyl_synth_AS"/>
</dbReference>